<feature type="compositionally biased region" description="Polar residues" evidence="3">
    <location>
        <begin position="37"/>
        <end position="46"/>
    </location>
</feature>
<feature type="transmembrane region" description="Helical" evidence="4">
    <location>
        <begin position="279"/>
        <end position="302"/>
    </location>
</feature>
<dbReference type="EMBL" id="NAJO01000028">
    <property type="protein sequence ID" value="OQO02327.1"/>
    <property type="molecule type" value="Genomic_DNA"/>
</dbReference>
<evidence type="ECO:0000313" key="6">
    <source>
        <dbReference type="Proteomes" id="UP000192596"/>
    </source>
</evidence>
<dbReference type="GO" id="GO:0022857">
    <property type="term" value="F:transmembrane transporter activity"/>
    <property type="evidence" value="ECO:0007669"/>
    <property type="project" value="InterPro"/>
</dbReference>
<feature type="transmembrane region" description="Helical" evidence="4">
    <location>
        <begin position="369"/>
        <end position="389"/>
    </location>
</feature>
<feature type="transmembrane region" description="Helical" evidence="4">
    <location>
        <begin position="579"/>
        <end position="601"/>
    </location>
</feature>
<dbReference type="PANTHER" id="PTHR11360">
    <property type="entry name" value="MONOCARBOXYLATE TRANSPORTER"/>
    <property type="match status" value="1"/>
</dbReference>
<feature type="transmembrane region" description="Helical" evidence="4">
    <location>
        <begin position="308"/>
        <end position="327"/>
    </location>
</feature>
<dbReference type="Proteomes" id="UP000192596">
    <property type="component" value="Unassembled WGS sequence"/>
</dbReference>
<dbReference type="InterPro" id="IPR011701">
    <property type="entry name" value="MFS"/>
</dbReference>
<evidence type="ECO:0000256" key="1">
    <source>
        <dbReference type="ARBA" id="ARBA00004141"/>
    </source>
</evidence>
<feature type="transmembrane region" description="Helical" evidence="4">
    <location>
        <begin position="455"/>
        <end position="473"/>
    </location>
</feature>
<comment type="subcellular location">
    <subcellularLocation>
        <location evidence="1">Membrane</location>
        <topology evidence="1">Multi-pass membrane protein</topology>
    </subcellularLocation>
</comment>
<protein>
    <recommendedName>
        <fullName evidence="7">Major facilitator superfamily (MFS) profile domain-containing protein</fullName>
    </recommendedName>
</protein>
<sequence>MASHGDGNSKKNDQAPPNRRQQDQREVTVPGTRPRRTSTAEWTGTWRQDGPQPAQLPEIDLQPPFTAPIFDRELPPRPPPRGRRARESVIFEDIPLEDVRTGQVPQPRLPQRVLRSSTYRKSHRLSLTPSEMSYPPALFSSRHHEGKAETLLGLRPSRAPPVPPKDAKPTSLRYGNSSECYSTSSTNTSLPLPQGVAQAVLPPQDGRMAWLHALAAILVVGNCWGLAQAFGLFQTYYGRYYIPDSSPSTIAWIGSTQLALVFGLGVPVGRLVDKGYFRLMFHGGSAIMCLGILCTSWCSAFWSLWLVQGLLTGTGMGMVFCAGTIALMSWFDETIMGKAMGLGAAGSCIGGILYVLLARTLLPDHGFGTTMRIIAAVATATMIPPNMLFRMRTMSHKIAPRTAVAVPWISTLQSFASSAYLLAAAGMFCAFLGIYFGFVYIVSFATTELHLSDTHASNLLIYMLIANLPGRFIPALISDRCIGPLNTIIPSAVLSSGVIFLWLASSTGVTFEMGAGVGRGEGFLIVVACFYGFVSAGVQVLYATTVYTFCLEPVPHTASVDVMSRQTQQQAMDRMGLKAGGIFSCIGLACLIGTPIGGALVDYRVKRGLGSPYLGAQVFAGVALLLGGGLLLGSRVAKVGWGAKRA</sequence>
<feature type="transmembrane region" description="Helical" evidence="4">
    <location>
        <begin position="523"/>
        <end position="543"/>
    </location>
</feature>
<keyword evidence="6" id="KW-1185">Reference proteome</keyword>
<feature type="region of interest" description="Disordered" evidence="3">
    <location>
        <begin position="152"/>
        <end position="178"/>
    </location>
</feature>
<feature type="transmembrane region" description="Helical" evidence="4">
    <location>
        <begin position="485"/>
        <end position="503"/>
    </location>
</feature>
<dbReference type="PANTHER" id="PTHR11360:SF130">
    <property type="entry name" value="MAJOR FACILITATOR SUPERFAMILY (MFS) PROFILE DOMAIN-CONTAINING PROTEIN-RELATED"/>
    <property type="match status" value="1"/>
</dbReference>
<keyword evidence="4" id="KW-0472">Membrane</keyword>
<feature type="transmembrane region" description="Helical" evidence="4">
    <location>
        <begin position="613"/>
        <end position="632"/>
    </location>
</feature>
<evidence type="ECO:0000256" key="2">
    <source>
        <dbReference type="ARBA" id="ARBA00006727"/>
    </source>
</evidence>
<organism evidence="5 6">
    <name type="scientific">Cryoendolithus antarcticus</name>
    <dbReference type="NCBI Taxonomy" id="1507870"/>
    <lineage>
        <taxon>Eukaryota</taxon>
        <taxon>Fungi</taxon>
        <taxon>Dikarya</taxon>
        <taxon>Ascomycota</taxon>
        <taxon>Pezizomycotina</taxon>
        <taxon>Dothideomycetes</taxon>
        <taxon>Dothideomycetidae</taxon>
        <taxon>Cladosporiales</taxon>
        <taxon>Cladosporiaceae</taxon>
        <taxon>Cryoendolithus</taxon>
    </lineage>
</organism>
<comment type="similarity">
    <text evidence="2">Belongs to the major facilitator superfamily. Monocarboxylate porter (TC 2.A.1.13) family.</text>
</comment>
<dbReference type="GO" id="GO:0016020">
    <property type="term" value="C:membrane"/>
    <property type="evidence" value="ECO:0007669"/>
    <property type="project" value="UniProtKB-SubCell"/>
</dbReference>
<comment type="caution">
    <text evidence="5">The sequence shown here is derived from an EMBL/GenBank/DDBJ whole genome shotgun (WGS) entry which is preliminary data.</text>
</comment>
<dbReference type="AlphaFoldDB" id="A0A1V8ST03"/>
<keyword evidence="4" id="KW-0812">Transmembrane</keyword>
<feature type="transmembrane region" description="Helical" evidence="4">
    <location>
        <begin position="250"/>
        <end position="272"/>
    </location>
</feature>
<evidence type="ECO:0008006" key="7">
    <source>
        <dbReference type="Google" id="ProtNLM"/>
    </source>
</evidence>
<dbReference type="Pfam" id="PF07690">
    <property type="entry name" value="MFS_1"/>
    <property type="match status" value="1"/>
</dbReference>
<proteinExistence type="inferred from homology"/>
<feature type="region of interest" description="Disordered" evidence="3">
    <location>
        <begin position="1"/>
        <end position="84"/>
    </location>
</feature>
<dbReference type="OrthoDB" id="6499973at2759"/>
<feature type="transmembrane region" description="Helical" evidence="4">
    <location>
        <begin position="419"/>
        <end position="443"/>
    </location>
</feature>
<dbReference type="Gene3D" id="1.20.1250.20">
    <property type="entry name" value="MFS general substrate transporter like domains"/>
    <property type="match status" value="2"/>
</dbReference>
<evidence type="ECO:0000256" key="4">
    <source>
        <dbReference type="SAM" id="Phobius"/>
    </source>
</evidence>
<dbReference type="InterPro" id="IPR036259">
    <property type="entry name" value="MFS_trans_sf"/>
</dbReference>
<dbReference type="InParanoid" id="A0A1V8ST03"/>
<evidence type="ECO:0000256" key="3">
    <source>
        <dbReference type="SAM" id="MobiDB-lite"/>
    </source>
</evidence>
<dbReference type="SUPFAM" id="SSF103473">
    <property type="entry name" value="MFS general substrate transporter"/>
    <property type="match status" value="1"/>
</dbReference>
<feature type="transmembrane region" description="Helical" evidence="4">
    <location>
        <begin position="209"/>
        <end position="230"/>
    </location>
</feature>
<dbReference type="InterPro" id="IPR050327">
    <property type="entry name" value="Proton-linked_MCT"/>
</dbReference>
<reference evidence="6" key="1">
    <citation type="submission" date="2017-03" db="EMBL/GenBank/DDBJ databases">
        <title>Genomes of endolithic fungi from Antarctica.</title>
        <authorList>
            <person name="Coleine C."/>
            <person name="Masonjones S."/>
            <person name="Stajich J.E."/>
        </authorList>
    </citation>
    <scope>NUCLEOTIDE SEQUENCE [LARGE SCALE GENOMIC DNA]</scope>
    <source>
        <strain evidence="6">CCFEE 5527</strain>
    </source>
</reference>
<name>A0A1V8ST03_9PEZI</name>
<gene>
    <name evidence="5" type="ORF">B0A48_11881</name>
</gene>
<keyword evidence="4" id="KW-1133">Transmembrane helix</keyword>
<accession>A0A1V8ST03</accession>
<feature type="transmembrane region" description="Helical" evidence="4">
    <location>
        <begin position="339"/>
        <end position="357"/>
    </location>
</feature>
<evidence type="ECO:0000313" key="5">
    <source>
        <dbReference type="EMBL" id="OQO02327.1"/>
    </source>
</evidence>
<feature type="region of interest" description="Disordered" evidence="3">
    <location>
        <begin position="114"/>
        <end position="138"/>
    </location>
</feature>